<reference evidence="1" key="1">
    <citation type="submission" date="2021-02" db="EMBL/GenBank/DDBJ databases">
        <authorList>
            <person name="Nowell W R."/>
        </authorList>
    </citation>
    <scope>NUCLEOTIDE SEQUENCE</scope>
</reference>
<keyword evidence="3" id="KW-1185">Reference proteome</keyword>
<evidence type="ECO:0000313" key="2">
    <source>
        <dbReference type="EMBL" id="CAF4599141.1"/>
    </source>
</evidence>
<dbReference type="OrthoDB" id="10627681at2759"/>
<gene>
    <name evidence="1" type="ORF">GPM918_LOCUS45843</name>
    <name evidence="2" type="ORF">SRO942_LOCUS48801</name>
</gene>
<dbReference type="Proteomes" id="UP000663829">
    <property type="component" value="Unassembled WGS sequence"/>
</dbReference>
<organism evidence="1 3">
    <name type="scientific">Didymodactylos carnosus</name>
    <dbReference type="NCBI Taxonomy" id="1234261"/>
    <lineage>
        <taxon>Eukaryota</taxon>
        <taxon>Metazoa</taxon>
        <taxon>Spiralia</taxon>
        <taxon>Gnathifera</taxon>
        <taxon>Rotifera</taxon>
        <taxon>Eurotatoria</taxon>
        <taxon>Bdelloidea</taxon>
        <taxon>Philodinida</taxon>
        <taxon>Philodinidae</taxon>
        <taxon>Didymodactylos</taxon>
    </lineage>
</organism>
<feature type="non-terminal residue" evidence="1">
    <location>
        <position position="1"/>
    </location>
</feature>
<name>A0A816F7T1_9BILA</name>
<evidence type="ECO:0000313" key="3">
    <source>
        <dbReference type="Proteomes" id="UP000663829"/>
    </source>
</evidence>
<evidence type="ECO:0000313" key="1">
    <source>
        <dbReference type="EMBL" id="CAF1657641.1"/>
    </source>
</evidence>
<dbReference type="EMBL" id="CAJNOQ010054344">
    <property type="protein sequence ID" value="CAF1657641.1"/>
    <property type="molecule type" value="Genomic_DNA"/>
</dbReference>
<dbReference type="EMBL" id="CAJOBC010127077">
    <property type="protein sequence ID" value="CAF4599141.1"/>
    <property type="molecule type" value="Genomic_DNA"/>
</dbReference>
<accession>A0A816F7T1</accession>
<proteinExistence type="predicted"/>
<dbReference type="AlphaFoldDB" id="A0A816F7T1"/>
<protein>
    <submittedName>
        <fullName evidence="1">Uncharacterized protein</fullName>
    </submittedName>
</protein>
<feature type="non-terminal residue" evidence="1">
    <location>
        <position position="85"/>
    </location>
</feature>
<comment type="caution">
    <text evidence="1">The sequence shown here is derived from an EMBL/GenBank/DDBJ whole genome shotgun (WGS) entry which is preliminary data.</text>
</comment>
<sequence>ILSNPPKQFLQILSQVQDLYQTAQTFDSDSENIRKLYDFAHQTKDYASITDENFNKIILKNEDVVTLVDRGGRLRCRLFLYPDSI</sequence>
<dbReference type="Proteomes" id="UP000681722">
    <property type="component" value="Unassembled WGS sequence"/>
</dbReference>